<dbReference type="BioCyc" id="ECOL478008-HMP:G76-483597-MONOMER"/>
<protein>
    <submittedName>
        <fullName evidence="1">Uncharacterized protein</fullName>
    </submittedName>
</protein>
<dbReference type="EMBL" id="ABHU01000015">
    <property type="protein sequence ID" value="EDU90038.1"/>
    <property type="molecule type" value="Genomic_DNA"/>
</dbReference>
<name>A0A0H3PL65_ECO5C</name>
<sequence length="42" mass="5103">MTYLHLFNFSSLIGMNTHNHFVRHVNPLKHLTDWQIIFNYDS</sequence>
<proteinExistence type="predicted"/>
<reference evidence="1 2" key="1">
    <citation type="journal article" date="2011" name="Appl. Environ. Microbiol.">
        <title>Genome signatures of Escherichia coli O157:H7 isolates from the bovine host reservoir.</title>
        <authorList>
            <person name="Eppinger M."/>
            <person name="Mammel M.K."/>
            <person name="Leclerc J.E."/>
            <person name="Ravel J."/>
            <person name="Cebula T.A."/>
        </authorList>
    </citation>
    <scope>NUCLEOTIDE SEQUENCE [LARGE SCALE GENOMIC DNA]</scope>
    <source>
        <strain evidence="1 2">EC869</strain>
    </source>
</reference>
<organism evidence="1 2">
    <name type="scientific">Escherichia coli O157:H7 (strain EC869)</name>
    <dbReference type="NCBI Taxonomy" id="478008"/>
    <lineage>
        <taxon>Bacteria</taxon>
        <taxon>Pseudomonadati</taxon>
        <taxon>Pseudomonadota</taxon>
        <taxon>Gammaproteobacteria</taxon>
        <taxon>Enterobacterales</taxon>
        <taxon>Enterobacteriaceae</taxon>
        <taxon>Escherichia</taxon>
    </lineage>
</organism>
<dbReference type="AlphaFoldDB" id="A0A0H3PL65"/>
<dbReference type="Proteomes" id="UP000004641">
    <property type="component" value="Unassembled WGS sequence"/>
</dbReference>
<accession>A0A0H3PL65</accession>
<gene>
    <name evidence="1" type="ORF">ECH7EC869_3765</name>
</gene>
<evidence type="ECO:0000313" key="1">
    <source>
        <dbReference type="EMBL" id="EDU90038.1"/>
    </source>
</evidence>
<evidence type="ECO:0000313" key="2">
    <source>
        <dbReference type="Proteomes" id="UP000004641"/>
    </source>
</evidence>
<comment type="caution">
    <text evidence="1">The sequence shown here is derived from an EMBL/GenBank/DDBJ whole genome shotgun (WGS) entry which is preliminary data.</text>
</comment>